<dbReference type="GO" id="GO:0016747">
    <property type="term" value="F:acyltransferase activity, transferring groups other than amino-acyl groups"/>
    <property type="evidence" value="ECO:0007669"/>
    <property type="project" value="InterPro"/>
</dbReference>
<name>A0A4V1LT76_9GAMM</name>
<proteinExistence type="predicted"/>
<dbReference type="RefSeq" id="WP_129121189.1">
    <property type="nucleotide sequence ID" value="NZ_PEIB01000003.1"/>
</dbReference>
<evidence type="ECO:0000313" key="3">
    <source>
        <dbReference type="Proteomes" id="UP000290287"/>
    </source>
</evidence>
<dbReference type="EMBL" id="PEIB01000003">
    <property type="protein sequence ID" value="RXJ74228.1"/>
    <property type="molecule type" value="Genomic_DNA"/>
</dbReference>
<dbReference type="SUPFAM" id="SSF55729">
    <property type="entry name" value="Acyl-CoA N-acyltransferases (Nat)"/>
    <property type="match status" value="1"/>
</dbReference>
<dbReference type="Gene3D" id="3.40.630.30">
    <property type="match status" value="1"/>
</dbReference>
<dbReference type="Pfam" id="PF00583">
    <property type="entry name" value="Acetyltransf_1"/>
    <property type="match status" value="1"/>
</dbReference>
<comment type="caution">
    <text evidence="2">The sequence shown here is derived from an EMBL/GenBank/DDBJ whole genome shotgun (WGS) entry which is preliminary data.</text>
</comment>
<reference evidence="2 3" key="1">
    <citation type="submission" date="2017-10" db="EMBL/GenBank/DDBJ databases">
        <title>Nyctiphanis sp. nov., isolated from the stomach of the euphausiid Nyctiphanes simplex (Hansen, 1911) in the Gulf of California.</title>
        <authorList>
            <person name="Gomez-Gil B."/>
            <person name="Aguilar-Mendez M."/>
            <person name="Lopez-Cortes A."/>
            <person name="Gomez-Gutierrez J."/>
            <person name="Roque A."/>
            <person name="Lang E."/>
            <person name="Gonzalez-Castillo A."/>
        </authorList>
    </citation>
    <scope>NUCLEOTIDE SEQUENCE [LARGE SCALE GENOMIC DNA]</scope>
    <source>
        <strain evidence="2 3">CAIM 600</strain>
    </source>
</reference>
<evidence type="ECO:0000259" key="1">
    <source>
        <dbReference type="Pfam" id="PF00583"/>
    </source>
</evidence>
<evidence type="ECO:0000313" key="2">
    <source>
        <dbReference type="EMBL" id="RXJ74228.1"/>
    </source>
</evidence>
<feature type="domain" description="N-acetyltransferase" evidence="1">
    <location>
        <begin position="41"/>
        <end position="107"/>
    </location>
</feature>
<sequence>MNQNIIKLNHRNHSVASDILELSLQSYRIECDLLGLETFPPLNESTDDIEKSEGIFWGLYVENTLVAVLEISTLVLERNTNAKNIDRLVVSPEHFRRGFGQAMLRFCCGARGVYSVSTGRVIFLQ</sequence>
<keyword evidence="3" id="KW-1185">Reference proteome</keyword>
<dbReference type="Proteomes" id="UP000290287">
    <property type="component" value="Unassembled WGS sequence"/>
</dbReference>
<protein>
    <recommendedName>
        <fullName evidence="1">N-acetyltransferase domain-containing protein</fullName>
    </recommendedName>
</protein>
<gene>
    <name evidence="2" type="ORF">CS022_03950</name>
</gene>
<dbReference type="InterPro" id="IPR000182">
    <property type="entry name" value="GNAT_dom"/>
</dbReference>
<dbReference type="InterPro" id="IPR016181">
    <property type="entry name" value="Acyl_CoA_acyltransferase"/>
</dbReference>
<dbReference type="OrthoDB" id="9797456at2"/>
<accession>A0A4V1LT76</accession>
<dbReference type="AlphaFoldDB" id="A0A4V1LT76"/>
<organism evidence="2 3">
    <name type="scientific">Veronia nyctiphanis</name>
    <dbReference type="NCBI Taxonomy" id="1278244"/>
    <lineage>
        <taxon>Bacteria</taxon>
        <taxon>Pseudomonadati</taxon>
        <taxon>Pseudomonadota</taxon>
        <taxon>Gammaproteobacteria</taxon>
        <taxon>Vibrionales</taxon>
        <taxon>Vibrionaceae</taxon>
        <taxon>Veronia</taxon>
    </lineage>
</organism>
<dbReference type="CDD" id="cd04301">
    <property type="entry name" value="NAT_SF"/>
    <property type="match status" value="1"/>
</dbReference>